<organism evidence="8 9">
    <name type="scientific">Desulfonema limicola</name>
    <dbReference type="NCBI Taxonomy" id="45656"/>
    <lineage>
        <taxon>Bacteria</taxon>
        <taxon>Pseudomonadati</taxon>
        <taxon>Thermodesulfobacteriota</taxon>
        <taxon>Desulfobacteria</taxon>
        <taxon>Desulfobacterales</taxon>
        <taxon>Desulfococcaceae</taxon>
        <taxon>Desulfonema</taxon>
    </lineage>
</organism>
<gene>
    <name evidence="8" type="ORF">dnl_55670</name>
</gene>
<dbReference type="GO" id="GO:0005509">
    <property type="term" value="F:calcium ion binding"/>
    <property type="evidence" value="ECO:0007669"/>
    <property type="project" value="InterPro"/>
</dbReference>
<feature type="signal peptide" evidence="5">
    <location>
        <begin position="1"/>
        <end position="20"/>
    </location>
</feature>
<dbReference type="Pfam" id="PF00691">
    <property type="entry name" value="OmpA"/>
    <property type="match status" value="1"/>
</dbReference>
<proteinExistence type="predicted"/>
<dbReference type="InterPro" id="IPR002035">
    <property type="entry name" value="VWF_A"/>
</dbReference>
<evidence type="ECO:0000256" key="1">
    <source>
        <dbReference type="ARBA" id="ARBA00004442"/>
    </source>
</evidence>
<dbReference type="PRINTS" id="PR01021">
    <property type="entry name" value="OMPADOMAIN"/>
</dbReference>
<dbReference type="GO" id="GO:0009279">
    <property type="term" value="C:cell outer membrane"/>
    <property type="evidence" value="ECO:0007669"/>
    <property type="project" value="UniProtKB-SubCell"/>
</dbReference>
<dbReference type="PROSITE" id="PS51257">
    <property type="entry name" value="PROKAR_LIPOPROTEIN"/>
    <property type="match status" value="1"/>
</dbReference>
<dbReference type="PANTHER" id="PTHR30329:SF21">
    <property type="entry name" value="LIPOPROTEIN YIAD-RELATED"/>
    <property type="match status" value="1"/>
</dbReference>
<keyword evidence="5" id="KW-0732">Signal</keyword>
<dbReference type="InterPro" id="IPR036465">
    <property type="entry name" value="vWFA_dom_sf"/>
</dbReference>
<feature type="domain" description="VWFA" evidence="6">
    <location>
        <begin position="76"/>
        <end position="279"/>
    </location>
</feature>
<sequence length="435" mass="49238">MVRSCVKFFLFIMLTIFLTGCISGQSQKNLQSETGQGDISTDASGMKPQFAGSPDSFVVDPEKLEFGGYMEEEVDNFLVIFDASGSKFLPYNQQIKFKVAKDILRRFNQKTPARPLFGGLRRYGWEAGAFTTTTSLLYGMTNYSRQGYADAIEIMRWSGGKTPLAHAIDKGSDDLDLAPKDEYLAMVIISDGKVLKNDPDPVLAARKVKERYGDRICIYTVAVGDDIPFDKKGTPESKKRYHEKYKLMRDIAKEGKCGYMVTSDDLIPDDNMAQFAHDVFHRGHSFEPEPRAIEPCPDEDADGVCDDMDKCPGTPKGAKVDKDGCWILDKVQFDLNKWNIKSEYRPILDEIARVLNLNPGVALAIQGHTCTIWTEDYNMKLSQWRAISVRTYLLNRGVRADQLTVEGFGYHRPFASNETEEGRIMNRRAEFRRIR</sequence>
<dbReference type="CDD" id="cd00198">
    <property type="entry name" value="vWFA"/>
    <property type="match status" value="1"/>
</dbReference>
<protein>
    <submittedName>
        <fullName evidence="8">OmpA-like and von Willebrand factor A-like domains-containing protein</fullName>
    </submittedName>
</protein>
<dbReference type="RefSeq" id="WP_207688988.1">
    <property type="nucleotide sequence ID" value="NZ_CP061799.1"/>
</dbReference>
<dbReference type="CDD" id="cd07185">
    <property type="entry name" value="OmpA_C-like"/>
    <property type="match status" value="1"/>
</dbReference>
<keyword evidence="3" id="KW-0998">Cell outer membrane</keyword>
<dbReference type="Gene3D" id="3.30.1330.60">
    <property type="entry name" value="OmpA-like domain"/>
    <property type="match status" value="1"/>
</dbReference>
<comment type="subcellular location">
    <subcellularLocation>
        <location evidence="1">Cell outer membrane</location>
    </subcellularLocation>
</comment>
<dbReference type="SUPFAM" id="SSF53300">
    <property type="entry name" value="vWA-like"/>
    <property type="match status" value="1"/>
</dbReference>
<dbReference type="KEGG" id="dli:dnl_55670"/>
<evidence type="ECO:0000256" key="3">
    <source>
        <dbReference type="ARBA" id="ARBA00023237"/>
    </source>
</evidence>
<name>A0A975GJ25_9BACT</name>
<dbReference type="SUPFAM" id="SSF103647">
    <property type="entry name" value="TSP type-3 repeat"/>
    <property type="match status" value="1"/>
</dbReference>
<reference evidence="8" key="1">
    <citation type="journal article" date="2021" name="Microb. Physiol.">
        <title>Proteogenomic Insights into the Physiology of Marine, Sulfate-Reducing, Filamentous Desulfonema limicola and Desulfonema magnum.</title>
        <authorList>
            <person name="Schnaars V."/>
            <person name="Wohlbrand L."/>
            <person name="Scheve S."/>
            <person name="Hinrichs C."/>
            <person name="Reinhardt R."/>
            <person name="Rabus R."/>
        </authorList>
    </citation>
    <scope>NUCLEOTIDE SEQUENCE</scope>
    <source>
        <strain evidence="8">5ac10</strain>
    </source>
</reference>
<dbReference type="Gene3D" id="3.40.50.410">
    <property type="entry name" value="von Willebrand factor, type A domain"/>
    <property type="match status" value="1"/>
</dbReference>
<dbReference type="AlphaFoldDB" id="A0A975GJ25"/>
<dbReference type="PANTHER" id="PTHR30329">
    <property type="entry name" value="STATOR ELEMENT OF FLAGELLAR MOTOR COMPLEX"/>
    <property type="match status" value="1"/>
</dbReference>
<dbReference type="InterPro" id="IPR050330">
    <property type="entry name" value="Bact_OuterMem_StrucFunc"/>
</dbReference>
<keyword evidence="9" id="KW-1185">Reference proteome</keyword>
<feature type="chain" id="PRO_5037907231" evidence="5">
    <location>
        <begin position="21"/>
        <end position="435"/>
    </location>
</feature>
<evidence type="ECO:0000259" key="6">
    <source>
        <dbReference type="PROSITE" id="PS50234"/>
    </source>
</evidence>
<evidence type="ECO:0000313" key="8">
    <source>
        <dbReference type="EMBL" id="QTA83172.1"/>
    </source>
</evidence>
<dbReference type="InterPro" id="IPR006664">
    <property type="entry name" value="OMP_bac"/>
</dbReference>
<dbReference type="PROSITE" id="PS50234">
    <property type="entry name" value="VWFA"/>
    <property type="match status" value="1"/>
</dbReference>
<dbReference type="InterPro" id="IPR006665">
    <property type="entry name" value="OmpA-like"/>
</dbReference>
<feature type="domain" description="OmpA-like" evidence="7">
    <location>
        <begin position="320"/>
        <end position="435"/>
    </location>
</feature>
<evidence type="ECO:0000259" key="7">
    <source>
        <dbReference type="PROSITE" id="PS51123"/>
    </source>
</evidence>
<dbReference type="PROSITE" id="PS51123">
    <property type="entry name" value="OMPA_2"/>
    <property type="match status" value="1"/>
</dbReference>
<evidence type="ECO:0000313" key="9">
    <source>
        <dbReference type="Proteomes" id="UP000663720"/>
    </source>
</evidence>
<dbReference type="InterPro" id="IPR036737">
    <property type="entry name" value="OmpA-like_sf"/>
</dbReference>
<dbReference type="SUPFAM" id="SSF103088">
    <property type="entry name" value="OmpA-like"/>
    <property type="match status" value="1"/>
</dbReference>
<accession>A0A975GJ25</accession>
<dbReference type="InterPro" id="IPR028974">
    <property type="entry name" value="TSP_type-3_rpt"/>
</dbReference>
<evidence type="ECO:0000256" key="5">
    <source>
        <dbReference type="SAM" id="SignalP"/>
    </source>
</evidence>
<keyword evidence="2 4" id="KW-0472">Membrane</keyword>
<dbReference type="EMBL" id="CP061799">
    <property type="protein sequence ID" value="QTA83172.1"/>
    <property type="molecule type" value="Genomic_DNA"/>
</dbReference>
<evidence type="ECO:0000256" key="2">
    <source>
        <dbReference type="ARBA" id="ARBA00023136"/>
    </source>
</evidence>
<dbReference type="Proteomes" id="UP000663720">
    <property type="component" value="Chromosome"/>
</dbReference>
<evidence type="ECO:0000256" key="4">
    <source>
        <dbReference type="PROSITE-ProRule" id="PRU00473"/>
    </source>
</evidence>